<reference evidence="3 4" key="1">
    <citation type="submission" date="2020-12" db="EMBL/GenBank/DDBJ databases">
        <title>Vagococcus allomyrinae sp. nov. and Enterococcus lavae sp. nov., isolated from the larvae of Allomyrina dichotoma.</title>
        <authorList>
            <person name="Lee S.D."/>
        </authorList>
    </citation>
    <scope>NUCLEOTIDE SEQUENCE [LARGE SCALE GENOMIC DNA]</scope>
    <source>
        <strain evidence="3 4">BWM-S5</strain>
    </source>
</reference>
<feature type="compositionally biased region" description="Basic and acidic residues" evidence="1">
    <location>
        <begin position="255"/>
        <end position="264"/>
    </location>
</feature>
<gene>
    <name evidence="3" type="ORF">I6N96_16670</name>
</gene>
<feature type="transmembrane region" description="Helical" evidence="2">
    <location>
        <begin position="277"/>
        <end position="295"/>
    </location>
</feature>
<evidence type="ECO:0008006" key="5">
    <source>
        <dbReference type="Google" id="ProtNLM"/>
    </source>
</evidence>
<keyword evidence="2" id="KW-0472">Membrane</keyword>
<feature type="region of interest" description="Disordered" evidence="1">
    <location>
        <begin position="237"/>
        <end position="268"/>
    </location>
</feature>
<sequence>MKKVKLLGLGLLIGLLVYGGTEVYGESNESTEMEASTEEVVTQESNGEVTEESNAMIETFGAEGTEDQIDENLKIYDAVYNEEKDQIIGKADSDTIIACYSSEDAVEAGIFQVAEDGSFVVIAPPAGNVKIQAKSKTTGKVSAPVMVEVIKKNGEPSLKIEQVVYDTKTKTFSAKTAPNATVHMYVPSTMGEGFVTADESGAFSVQDDFEPGMEVIFTASDINGQVGASYRFVVPETATSETSSTETTTSSSTVEKTEDSEKAKGWFPHTGENSGGLVSAIGVFLLVFAGGFYKIRVKTRK</sequence>
<keyword evidence="2" id="KW-1133">Transmembrane helix</keyword>
<organism evidence="3 4">
    <name type="scientific">Enterococcus larvae</name>
    <dbReference type="NCBI Taxonomy" id="2794352"/>
    <lineage>
        <taxon>Bacteria</taxon>
        <taxon>Bacillati</taxon>
        <taxon>Bacillota</taxon>
        <taxon>Bacilli</taxon>
        <taxon>Lactobacillales</taxon>
        <taxon>Enterococcaceae</taxon>
        <taxon>Enterococcus</taxon>
    </lineage>
</organism>
<comment type="caution">
    <text evidence="3">The sequence shown here is derived from an EMBL/GenBank/DDBJ whole genome shotgun (WGS) entry which is preliminary data.</text>
</comment>
<evidence type="ECO:0000256" key="2">
    <source>
        <dbReference type="SAM" id="Phobius"/>
    </source>
</evidence>
<dbReference type="EMBL" id="JAEDXU010000011">
    <property type="protein sequence ID" value="MBP1047925.1"/>
    <property type="molecule type" value="Genomic_DNA"/>
</dbReference>
<protein>
    <recommendedName>
        <fullName evidence="5">LPXTG cell wall anchor domain-containing protein</fullName>
    </recommendedName>
</protein>
<evidence type="ECO:0000313" key="3">
    <source>
        <dbReference type="EMBL" id="MBP1047925.1"/>
    </source>
</evidence>
<proteinExistence type="predicted"/>
<accession>A0ABS4CMW7</accession>
<dbReference type="RefSeq" id="WP_209558706.1">
    <property type="nucleotide sequence ID" value="NZ_JAEDXU010000011.1"/>
</dbReference>
<evidence type="ECO:0000256" key="1">
    <source>
        <dbReference type="SAM" id="MobiDB-lite"/>
    </source>
</evidence>
<evidence type="ECO:0000313" key="4">
    <source>
        <dbReference type="Proteomes" id="UP000673375"/>
    </source>
</evidence>
<name>A0ABS4CMW7_9ENTE</name>
<keyword evidence="4" id="KW-1185">Reference proteome</keyword>
<keyword evidence="2" id="KW-0812">Transmembrane</keyword>
<dbReference type="Proteomes" id="UP000673375">
    <property type="component" value="Unassembled WGS sequence"/>
</dbReference>
<feature type="compositionally biased region" description="Low complexity" evidence="1">
    <location>
        <begin position="237"/>
        <end position="254"/>
    </location>
</feature>